<dbReference type="InterPro" id="IPR045508">
    <property type="entry name" value="DUF6482"/>
</dbReference>
<keyword evidence="2" id="KW-1185">Reference proteome</keyword>
<gene>
    <name evidence="1" type="ORF">EV688_10371</name>
</gene>
<dbReference type="RefSeq" id="WP_117317392.1">
    <property type="nucleotide sequence ID" value="NZ_QQSW01000008.1"/>
</dbReference>
<dbReference type="Proteomes" id="UP000294980">
    <property type="component" value="Unassembled WGS sequence"/>
</dbReference>
<name>A0A4R2KW39_9GAMM</name>
<dbReference type="AlphaFoldDB" id="A0A4R2KW39"/>
<evidence type="ECO:0000313" key="2">
    <source>
        <dbReference type="Proteomes" id="UP000294980"/>
    </source>
</evidence>
<dbReference type="OrthoDB" id="5600613at2"/>
<sequence length="106" mass="11993">MKITLRELGARHVQKLVIESVDLSLYIAEATVDDEVHLVVDDAGKPLRERNLTGMKRHFAGMSVDACVLRQRSAYDEMIGHRWQAADNTLEIPMTTAAQPLPDWQH</sequence>
<reference evidence="1 2" key="1">
    <citation type="submission" date="2019-03" db="EMBL/GenBank/DDBJ databases">
        <title>Genomic Encyclopedia of Type Strains, Phase IV (KMG-IV): sequencing the most valuable type-strain genomes for metagenomic binning, comparative biology and taxonomic classification.</title>
        <authorList>
            <person name="Goeker M."/>
        </authorList>
    </citation>
    <scope>NUCLEOTIDE SEQUENCE [LARGE SCALE GENOMIC DNA]</scope>
    <source>
        <strain evidence="1 2">DSM 23344</strain>
    </source>
</reference>
<accession>A0A4R2KW39</accession>
<organism evidence="1 2">
    <name type="scientific">Chromatocurvus halotolerans</name>
    <dbReference type="NCBI Taxonomy" id="1132028"/>
    <lineage>
        <taxon>Bacteria</taxon>
        <taxon>Pseudomonadati</taxon>
        <taxon>Pseudomonadota</taxon>
        <taxon>Gammaproteobacteria</taxon>
        <taxon>Cellvibrionales</taxon>
        <taxon>Halieaceae</taxon>
        <taxon>Chromatocurvus</taxon>
    </lineage>
</organism>
<proteinExistence type="predicted"/>
<evidence type="ECO:0000313" key="1">
    <source>
        <dbReference type="EMBL" id="TCO77057.1"/>
    </source>
</evidence>
<comment type="caution">
    <text evidence="1">The sequence shown here is derived from an EMBL/GenBank/DDBJ whole genome shotgun (WGS) entry which is preliminary data.</text>
</comment>
<dbReference type="EMBL" id="SLWX01000003">
    <property type="protein sequence ID" value="TCO77057.1"/>
    <property type="molecule type" value="Genomic_DNA"/>
</dbReference>
<dbReference type="Pfam" id="PF20090">
    <property type="entry name" value="DUF6482"/>
    <property type="match status" value="1"/>
</dbReference>
<protein>
    <submittedName>
        <fullName evidence="1">Uncharacterized protein</fullName>
    </submittedName>
</protein>